<dbReference type="FunFam" id="1.10.510.10:FF:000084">
    <property type="entry name" value="Wall-associated receptor kinase 2"/>
    <property type="match status" value="2"/>
</dbReference>
<keyword evidence="5 15" id="KW-0812">Transmembrane</keyword>
<dbReference type="Proteomes" id="UP000006591">
    <property type="component" value="Chromosome 2"/>
</dbReference>
<evidence type="ECO:0000256" key="12">
    <source>
        <dbReference type="ARBA" id="ARBA00023157"/>
    </source>
</evidence>
<dbReference type="EnsemblPlants" id="ONIVA02G27430.1">
    <property type="protein sequence ID" value="ONIVA02G27430.1"/>
    <property type="gene ID" value="ONIVA02G27430"/>
</dbReference>
<evidence type="ECO:0000256" key="14">
    <source>
        <dbReference type="PROSITE-ProRule" id="PRU10141"/>
    </source>
</evidence>
<dbReference type="InterPro" id="IPR018097">
    <property type="entry name" value="EGF_Ca-bd_CS"/>
</dbReference>
<keyword evidence="12" id="KW-1015">Disulfide bond</keyword>
<evidence type="ECO:0000313" key="18">
    <source>
        <dbReference type="EnsemblPlants" id="ONIVA02G27430.1"/>
    </source>
</evidence>
<dbReference type="SMART" id="SM00179">
    <property type="entry name" value="EGF_CA"/>
    <property type="match status" value="2"/>
</dbReference>
<evidence type="ECO:0000256" key="8">
    <source>
        <dbReference type="ARBA" id="ARBA00022777"/>
    </source>
</evidence>
<dbReference type="GO" id="GO:0007166">
    <property type="term" value="P:cell surface receptor signaling pathway"/>
    <property type="evidence" value="ECO:0007669"/>
    <property type="project" value="InterPro"/>
</dbReference>
<dbReference type="PROSITE" id="PS00108">
    <property type="entry name" value="PROTEIN_KINASE_ST"/>
    <property type="match status" value="2"/>
</dbReference>
<evidence type="ECO:0000256" key="11">
    <source>
        <dbReference type="ARBA" id="ARBA00023136"/>
    </source>
</evidence>
<keyword evidence="2" id="KW-0723">Serine/threonine-protein kinase</keyword>
<reference evidence="18" key="1">
    <citation type="submission" date="2015-04" db="UniProtKB">
        <authorList>
            <consortium name="EnsemblPlants"/>
        </authorList>
    </citation>
    <scope>IDENTIFICATION</scope>
    <source>
        <strain evidence="18">SL10</strain>
    </source>
</reference>
<evidence type="ECO:0000256" key="2">
    <source>
        <dbReference type="ARBA" id="ARBA00022527"/>
    </source>
</evidence>
<evidence type="ECO:0000256" key="7">
    <source>
        <dbReference type="ARBA" id="ARBA00022741"/>
    </source>
</evidence>
<evidence type="ECO:0000256" key="9">
    <source>
        <dbReference type="ARBA" id="ARBA00022840"/>
    </source>
</evidence>
<evidence type="ECO:0000259" key="17">
    <source>
        <dbReference type="PROSITE" id="PS50011"/>
    </source>
</evidence>
<dbReference type="InterPro" id="IPR011009">
    <property type="entry name" value="Kinase-like_dom_sf"/>
</dbReference>
<dbReference type="InterPro" id="IPR000719">
    <property type="entry name" value="Prot_kinase_dom"/>
</dbReference>
<dbReference type="STRING" id="4536.A0A0E0GA32"/>
<dbReference type="Pfam" id="PF07714">
    <property type="entry name" value="PK_Tyr_Ser-Thr"/>
    <property type="match status" value="2"/>
</dbReference>
<evidence type="ECO:0000256" key="13">
    <source>
        <dbReference type="ARBA" id="ARBA00023180"/>
    </source>
</evidence>
<evidence type="ECO:0000256" key="10">
    <source>
        <dbReference type="ARBA" id="ARBA00022989"/>
    </source>
</evidence>
<dbReference type="Gene3D" id="1.10.510.10">
    <property type="entry name" value="Transferase(Phosphotransferase) domain 1"/>
    <property type="match status" value="2"/>
</dbReference>
<dbReference type="PANTHER" id="PTHR27005">
    <property type="entry name" value="WALL-ASSOCIATED RECEPTOR KINASE-LIKE 21"/>
    <property type="match status" value="1"/>
</dbReference>
<protein>
    <recommendedName>
        <fullName evidence="17">Protein kinase domain-containing protein</fullName>
    </recommendedName>
</protein>
<dbReference type="GO" id="GO:0005524">
    <property type="term" value="F:ATP binding"/>
    <property type="evidence" value="ECO:0007669"/>
    <property type="project" value="UniProtKB-UniRule"/>
</dbReference>
<dbReference type="GO" id="GO:0030247">
    <property type="term" value="F:polysaccharide binding"/>
    <property type="evidence" value="ECO:0007669"/>
    <property type="project" value="InterPro"/>
</dbReference>
<evidence type="ECO:0000313" key="19">
    <source>
        <dbReference type="Proteomes" id="UP000006591"/>
    </source>
</evidence>
<proteinExistence type="predicted"/>
<dbReference type="InterPro" id="IPR000742">
    <property type="entry name" value="EGF"/>
</dbReference>
<dbReference type="SUPFAM" id="SSF57184">
    <property type="entry name" value="Growth factor receptor domain"/>
    <property type="match status" value="2"/>
</dbReference>
<reference evidence="18" key="2">
    <citation type="submission" date="2018-04" db="EMBL/GenBank/DDBJ databases">
        <title>OnivRS2 (Oryza nivara Reference Sequence Version 2).</title>
        <authorList>
            <person name="Zhang J."/>
            <person name="Kudrna D."/>
            <person name="Lee S."/>
            <person name="Talag J."/>
            <person name="Rajasekar S."/>
            <person name="Welchert J."/>
            <person name="Hsing Y.-I."/>
            <person name="Wing R.A."/>
        </authorList>
    </citation>
    <scope>NUCLEOTIDE SEQUENCE [LARGE SCALE GENOMIC DNA]</scope>
    <source>
        <strain evidence="18">SL10</strain>
    </source>
</reference>
<keyword evidence="13" id="KW-0325">Glycoprotein</keyword>
<dbReference type="FunFam" id="3.30.200.20:FF:000043">
    <property type="entry name" value="Wall-associated receptor kinase 2"/>
    <property type="match status" value="1"/>
</dbReference>
<dbReference type="CDD" id="cd14066">
    <property type="entry name" value="STKc_IRAK"/>
    <property type="match status" value="1"/>
</dbReference>
<dbReference type="GO" id="GO:0005886">
    <property type="term" value="C:plasma membrane"/>
    <property type="evidence" value="ECO:0007669"/>
    <property type="project" value="TreeGrafter"/>
</dbReference>
<keyword evidence="9 14" id="KW-0067">ATP-binding</keyword>
<keyword evidence="4" id="KW-0808">Transferase</keyword>
<dbReference type="PROSITE" id="PS50011">
    <property type="entry name" value="PROTEIN_KINASE_DOM"/>
    <property type="match status" value="2"/>
</dbReference>
<dbReference type="GO" id="GO:0004674">
    <property type="term" value="F:protein serine/threonine kinase activity"/>
    <property type="evidence" value="ECO:0007669"/>
    <property type="project" value="UniProtKB-KW"/>
</dbReference>
<dbReference type="PROSITE" id="PS00107">
    <property type="entry name" value="PROTEIN_KINASE_ATP"/>
    <property type="match status" value="1"/>
</dbReference>
<feature type="signal peptide" evidence="16">
    <location>
        <begin position="1"/>
        <end position="20"/>
    </location>
</feature>
<keyword evidence="10 15" id="KW-1133">Transmembrane helix</keyword>
<feature type="domain" description="Protein kinase" evidence="17">
    <location>
        <begin position="1187"/>
        <end position="1480"/>
    </location>
</feature>
<evidence type="ECO:0000256" key="1">
    <source>
        <dbReference type="ARBA" id="ARBA00004479"/>
    </source>
</evidence>
<accession>A0A0E0GA32</accession>
<dbReference type="PANTHER" id="PTHR27005:SF283">
    <property type="entry name" value="OS02G0633066 PROTEIN"/>
    <property type="match status" value="1"/>
</dbReference>
<evidence type="ECO:0000256" key="6">
    <source>
        <dbReference type="ARBA" id="ARBA00022729"/>
    </source>
</evidence>
<feature type="binding site" evidence="14">
    <location>
        <position position="636"/>
    </location>
    <ligand>
        <name>ATP</name>
        <dbReference type="ChEBI" id="CHEBI:30616"/>
    </ligand>
</feature>
<dbReference type="InterPro" id="IPR017441">
    <property type="entry name" value="Protein_kinase_ATP_BS"/>
</dbReference>
<dbReference type="Gene3D" id="2.10.25.10">
    <property type="entry name" value="Laminin"/>
    <property type="match status" value="4"/>
</dbReference>
<keyword evidence="11 15" id="KW-0472">Membrane</keyword>
<dbReference type="HOGENOM" id="CLU_000288_43_8_1"/>
<evidence type="ECO:0000256" key="3">
    <source>
        <dbReference type="ARBA" id="ARBA00022536"/>
    </source>
</evidence>
<dbReference type="InterPro" id="IPR025287">
    <property type="entry name" value="WAK_GUB"/>
</dbReference>
<keyword evidence="8" id="KW-0418">Kinase</keyword>
<keyword evidence="6 16" id="KW-0732">Signal</keyword>
<dbReference type="CDD" id="cd00054">
    <property type="entry name" value="EGF_CA"/>
    <property type="match status" value="2"/>
</dbReference>
<evidence type="ECO:0000256" key="16">
    <source>
        <dbReference type="SAM" id="SignalP"/>
    </source>
</evidence>
<feature type="transmembrane region" description="Helical" evidence="15">
    <location>
        <begin position="1165"/>
        <end position="1190"/>
    </location>
</feature>
<dbReference type="Gene3D" id="3.30.200.20">
    <property type="entry name" value="Phosphorylase Kinase, domain 1"/>
    <property type="match status" value="2"/>
</dbReference>
<dbReference type="FunFam" id="2.10.25.10:FF:000583">
    <property type="entry name" value="Os02g0633066 protein"/>
    <property type="match status" value="2"/>
</dbReference>
<dbReference type="InterPro" id="IPR008271">
    <property type="entry name" value="Ser/Thr_kinase_AS"/>
</dbReference>
<dbReference type="InterPro" id="IPR009030">
    <property type="entry name" value="Growth_fac_rcpt_cys_sf"/>
</dbReference>
<feature type="transmembrane region" description="Helical" evidence="15">
    <location>
        <begin position="530"/>
        <end position="555"/>
    </location>
</feature>
<dbReference type="InterPro" id="IPR001245">
    <property type="entry name" value="Ser-Thr/Tyr_kinase_cat_dom"/>
</dbReference>
<evidence type="ECO:0000256" key="4">
    <source>
        <dbReference type="ARBA" id="ARBA00022679"/>
    </source>
</evidence>
<name>A0A0E0GA32_ORYNI</name>
<keyword evidence="7 14" id="KW-0547">Nucleotide-binding</keyword>
<comment type="subcellular location">
    <subcellularLocation>
        <location evidence="1">Membrane</location>
        <topology evidence="1">Single-pass type I membrane protein</topology>
    </subcellularLocation>
</comment>
<dbReference type="OMA" id="GNCERSC"/>
<feature type="chain" id="PRO_5002360287" description="Protein kinase domain-containing protein" evidence="16">
    <location>
        <begin position="21"/>
        <end position="1544"/>
    </location>
</feature>
<dbReference type="InterPro" id="IPR001881">
    <property type="entry name" value="EGF-like_Ca-bd_dom"/>
</dbReference>
<dbReference type="eggNOG" id="ENOG502SJK0">
    <property type="taxonomic scope" value="Eukaryota"/>
</dbReference>
<dbReference type="SMART" id="SM00220">
    <property type="entry name" value="S_TKc"/>
    <property type="match status" value="2"/>
</dbReference>
<dbReference type="PROSITE" id="PS01187">
    <property type="entry name" value="EGF_CA"/>
    <property type="match status" value="2"/>
</dbReference>
<dbReference type="InterPro" id="IPR045274">
    <property type="entry name" value="WAK-like"/>
</dbReference>
<dbReference type="Gramene" id="ONIVA02G27430.1">
    <property type="protein sequence ID" value="ONIVA02G27430.1"/>
    <property type="gene ID" value="ONIVA02G27430"/>
</dbReference>
<dbReference type="SUPFAM" id="SSF56112">
    <property type="entry name" value="Protein kinase-like (PK-like)"/>
    <property type="match status" value="2"/>
</dbReference>
<dbReference type="SMART" id="SM00181">
    <property type="entry name" value="EGF"/>
    <property type="match status" value="4"/>
</dbReference>
<keyword evidence="3" id="KW-0245">EGF-like domain</keyword>
<evidence type="ECO:0000256" key="15">
    <source>
        <dbReference type="SAM" id="Phobius"/>
    </source>
</evidence>
<organism evidence="18">
    <name type="scientific">Oryza nivara</name>
    <name type="common">Indian wild rice</name>
    <name type="synonym">Oryza sativa f. spontanea</name>
    <dbReference type="NCBI Taxonomy" id="4536"/>
    <lineage>
        <taxon>Eukaryota</taxon>
        <taxon>Viridiplantae</taxon>
        <taxon>Streptophyta</taxon>
        <taxon>Embryophyta</taxon>
        <taxon>Tracheophyta</taxon>
        <taxon>Spermatophyta</taxon>
        <taxon>Magnoliopsida</taxon>
        <taxon>Liliopsida</taxon>
        <taxon>Poales</taxon>
        <taxon>Poaceae</taxon>
        <taxon>BOP clade</taxon>
        <taxon>Oryzoideae</taxon>
        <taxon>Oryzeae</taxon>
        <taxon>Oryzinae</taxon>
        <taxon>Oryza</taxon>
    </lineage>
</organism>
<dbReference type="Pfam" id="PF13947">
    <property type="entry name" value="GUB_WAK_bind"/>
    <property type="match status" value="3"/>
</dbReference>
<dbReference type="GO" id="GO:0005509">
    <property type="term" value="F:calcium ion binding"/>
    <property type="evidence" value="ECO:0007669"/>
    <property type="project" value="InterPro"/>
</dbReference>
<feature type="domain" description="Protein kinase" evidence="17">
    <location>
        <begin position="607"/>
        <end position="881"/>
    </location>
</feature>
<evidence type="ECO:0000256" key="5">
    <source>
        <dbReference type="ARBA" id="ARBA00022692"/>
    </source>
</evidence>
<keyword evidence="19" id="KW-1185">Reference proteome</keyword>
<sequence length="1544" mass="170599">MSSSLLMAAFGVSFVLVCSAATPAASAAVYGVSGGLLSIPSNDSLAHCRSRCGNVGIHYPFGIAPGCFREGFELICRNITNSTPKLFLGDGTTEIAYLDNDRGRYNLVFVHIYFNITVKPGTDTYNISWVAPTEGITIFYYSTFYVTGCNLKATLFKYGTKDLIGSCMSRCDGEKAPIGGPCNGMGCCFIQLTRDLRGFQSTIILRSDGISVAQTDPVHPAIMAFLSWSDDYRSNTSDLYLGWTNTSNVVGTLLSFSTIDQPSCERARMNNTSYACSPGSNCQDVSSGGYYYYCSGYEQGNPYLLDGCTDYNPKYKEHCSTSCGDMKIPFPFGVEEGCFANERFRLNCTEGNLAVCELGKAQYHVTAVSLDDGTLTVGNMMNDTNYEKEEIIVQTTDTGDDDSFSGPVEDGFDLSMEYAIVIRWAVTNLTCEVAVQKNTTYACHSSHSYCLNVTHRKAFMGYRCKCSPGFEGNPYIEDGCTDINECLLPNYCNGTCQNLLGNYTCTSCPHRKEFDPIKKKCVTSAKQRNLLLGIAIGIGCGLGSIVIVLGAMILANKWRKGIQKRIRRAYFKKNHGLLLEQLISNESATNKTKIFSLEELEEATNNFDGTRVLGRGGHGTVYKGILSDQRVVAIKKSKIVEQTEIDQFINEVVILSQIIHRNVVKIFGCCLESEVPLLVYEFISNGTLHDHLHTDLSVRCSLSWDERIRIAVEAAGALSYLHSAAAIPIFHRDVKSSNILLDGSFTTKVSDFGASRSVSLDETHVVTIVQGTFGYLDPEYYHTGQLTEKSDVYSFGVILVELLIRKKPIFINEAGAKQSLSHYFVEGLQEGSLMEIIDPQVVEEANKEEIDEIASLTMACLKVKGVDRPTMKEVEMRLQFLKTKRLRKFQLLPGNDGEIEHLLSPNTSNSYAQNIYTNAGDLTSEGIPGSGCYSLEQELSSSINYDPYPRRGNCERSCGKLSIPYPFGLEEGCFANKKFRLTCALGNFTILDRGRTKYHVALISVNEGYLNVSNMLNDTSPEGDELIVVHTVDGEPMYPGDTVQGLFEFSQEFDIKMKWAIANLTCQTASQRSTTYACISAHSECVNATHGKMSLGYRCKCSAGFDGNPYVSDGCTDIDECSQPNLCNGICLNYPGGYNCTKCPRGKEFDQTKRKCVTSAKKRNLLLRIAVGISCGLVSIALAFCATMLANKWKKGIQKRIRRAYFKKNQGLLLEQLISDESATNKTKIFSLEELEEATNNFDATRFINEVAILSQIIHRNVVKLFGCCLESEVPLLVYEFISNGTLYDLLHINVIAKCLLSWDDRIRITVEAAGALAYLHSAAAIPIFHRDVKSSNILLDDSFTTKVYDFGASRSVSLDETYVVTIVQGTFGYLDPDYYHTGQLTEKSDVYSFGVILVELLTRKKPIFINDVGAKQSLSHYFVEGLQEGSLIEIMDPQVVEDANKEEINDIASLTEVCLKPRGGDRPTMKEVEMRLQFLRTKRLKKSQVTAGIDGEIKDLICPNASKSHAQNSSVGASDLTSEGISSCYSLEQEFSSSINIPR</sequence>